<dbReference type="EMBL" id="KI925458">
    <property type="protein sequence ID" value="ETW81269.1"/>
    <property type="molecule type" value="Genomic_DNA"/>
</dbReference>
<evidence type="ECO:0008006" key="5">
    <source>
        <dbReference type="Google" id="ProtNLM"/>
    </source>
</evidence>
<dbReference type="Proteomes" id="UP000030671">
    <property type="component" value="Unassembled WGS sequence"/>
</dbReference>
<sequence length="1044" mass="116879">MSEDDLRAAEYLRFLKAFIDGEQRLVQNSSARFLEAICAQDDAASCISMLVSSTQGLECVQSAMRFDLTPSFFNGPMTDLLKYLSAPNLTIIGGGSFLTKIIIAIVDPPVFWSPFTKAFQAGELSQDGQLAFAWLLRQLISLPGEFTITHRELANNPTISAALLSSPHDEVRELATQIKSVFDSIPSSVSGASAGIDPSRGPGGRHDNDFADFRDITILPTVDELACKRAAFLRPSAALDDPDTAETRVAMHLDNQFRLLREDMLYAMREELDIVLGKKKGRFRGLVINGLTLLGVHCQSSPDKACKWGIRLRCHEDLYWFKTVPPEFRLAYLHKNQKVFRHQSMTCLIVDGHIVAFATINREEELLAKCPPVIVVQLEDTANTTHALLKLQTSKHITLVQLSTAVFAYEPVLTALQKKQDITFAPELLFWGNGDEIESISDPPMQIVEALQTDPSQNLQEYFNTPGRIVLDEAQSASLLSGLTQRVSLIQGPPGTGKSFIGALLAKTLHDFSSGTILVVCCTNHALDQFLEDLLKIGIPEKSIVRLGARSTTDTAASLALRKQTKVNRIKRADQIEIRSIRSKADDLRAHLESSFGAYISFDFNAAVILNYLQSSFEKRPYFDALCLPESYDGTYTIGRSGRDVRPDYLLDRWAKGQNAGVYMDAANVVNAENIWRTSFIERQAELSQWKEDMLKDHVDVVLTAGRKYNECLARIRAKYVERDTAVLKSKRIIGCTTTAAAKYREQINSARPSIVLAEEAGETLESHILTAINEDTKQLILIGDHKQLRPKANNYSLTVEKGEGLEFNRSLFERLVLKGYPHKTLRQQHRMRPEISDLVRQLTYPDLLDADRTKNRPNLRGVQDNIVFINHNKPEDGLPHDDMVSTTSKQNIFEVELVLKIIRYLEQQGYGTNQLVILTPYLGQLRALQMAMTDHDPVLNDLDTFDLIRAGLFSPSYARHNRGLIRLATIDNYQGEESDIVIISLTRSNWYHNIGFMSSRERLTVLLSRARDAMIMIGNVDTFMEAREGTAHVGDADNLAESG</sequence>
<dbReference type="RefSeq" id="XP_009545943.1">
    <property type="nucleotide sequence ID" value="XM_009547648.1"/>
</dbReference>
<dbReference type="InterPro" id="IPR027417">
    <property type="entry name" value="P-loop_NTPase"/>
</dbReference>
<accession>W4K683</accession>
<dbReference type="AlphaFoldDB" id="W4K683"/>
<dbReference type="InterPro" id="IPR041677">
    <property type="entry name" value="DNA2/NAM7_AAA_11"/>
</dbReference>
<evidence type="ECO:0000259" key="2">
    <source>
        <dbReference type="Pfam" id="PF13087"/>
    </source>
</evidence>
<dbReference type="SUPFAM" id="SSF52540">
    <property type="entry name" value="P-loop containing nucleoside triphosphate hydrolases"/>
    <property type="match status" value="1"/>
</dbReference>
<dbReference type="OrthoDB" id="2423195at2759"/>
<dbReference type="Pfam" id="PF13086">
    <property type="entry name" value="AAA_11"/>
    <property type="match status" value="1"/>
</dbReference>
<evidence type="ECO:0000313" key="4">
    <source>
        <dbReference type="Proteomes" id="UP000030671"/>
    </source>
</evidence>
<dbReference type="GO" id="GO:0004386">
    <property type="term" value="F:helicase activity"/>
    <property type="evidence" value="ECO:0007669"/>
    <property type="project" value="InterPro"/>
</dbReference>
<proteinExistence type="predicted"/>
<reference evidence="3 4" key="1">
    <citation type="journal article" date="2012" name="New Phytol.">
        <title>Insight into trade-off between wood decay and parasitism from the genome of a fungal forest pathogen.</title>
        <authorList>
            <person name="Olson A."/>
            <person name="Aerts A."/>
            <person name="Asiegbu F."/>
            <person name="Belbahri L."/>
            <person name="Bouzid O."/>
            <person name="Broberg A."/>
            <person name="Canback B."/>
            <person name="Coutinho P.M."/>
            <person name="Cullen D."/>
            <person name="Dalman K."/>
            <person name="Deflorio G."/>
            <person name="van Diepen L.T."/>
            <person name="Dunand C."/>
            <person name="Duplessis S."/>
            <person name="Durling M."/>
            <person name="Gonthier P."/>
            <person name="Grimwood J."/>
            <person name="Fossdal C.G."/>
            <person name="Hansson D."/>
            <person name="Henrissat B."/>
            <person name="Hietala A."/>
            <person name="Himmelstrand K."/>
            <person name="Hoffmeister D."/>
            <person name="Hogberg N."/>
            <person name="James T.Y."/>
            <person name="Karlsson M."/>
            <person name="Kohler A."/>
            <person name="Kues U."/>
            <person name="Lee Y.H."/>
            <person name="Lin Y.C."/>
            <person name="Lind M."/>
            <person name="Lindquist E."/>
            <person name="Lombard V."/>
            <person name="Lucas S."/>
            <person name="Lunden K."/>
            <person name="Morin E."/>
            <person name="Murat C."/>
            <person name="Park J."/>
            <person name="Raffaello T."/>
            <person name="Rouze P."/>
            <person name="Salamov A."/>
            <person name="Schmutz J."/>
            <person name="Solheim H."/>
            <person name="Stahlberg J."/>
            <person name="Velez H."/>
            <person name="de Vries R.P."/>
            <person name="Wiebenga A."/>
            <person name="Woodward S."/>
            <person name="Yakovlev I."/>
            <person name="Garbelotto M."/>
            <person name="Martin F."/>
            <person name="Grigoriev I.V."/>
            <person name="Stenlid J."/>
        </authorList>
    </citation>
    <scope>NUCLEOTIDE SEQUENCE [LARGE SCALE GENOMIC DNA]</scope>
    <source>
        <strain evidence="3 4">TC 32-1</strain>
    </source>
</reference>
<dbReference type="PANTHER" id="PTHR10887:SF341">
    <property type="entry name" value="NFX1-TYPE ZINC FINGER-CONTAINING PROTEIN 1"/>
    <property type="match status" value="1"/>
</dbReference>
<dbReference type="CDD" id="cd18808">
    <property type="entry name" value="SF1_C_Upf1"/>
    <property type="match status" value="1"/>
</dbReference>
<dbReference type="KEGG" id="hir:HETIRDRAFT_451107"/>
<dbReference type="FunCoup" id="W4K683">
    <property type="interactions" value="8"/>
</dbReference>
<evidence type="ECO:0000259" key="1">
    <source>
        <dbReference type="Pfam" id="PF13086"/>
    </source>
</evidence>
<dbReference type="eggNOG" id="KOG1807">
    <property type="taxonomic scope" value="Eukaryota"/>
</dbReference>
<dbReference type="InParanoid" id="W4K683"/>
<gene>
    <name evidence="3" type="ORF">HETIRDRAFT_451107</name>
</gene>
<dbReference type="GO" id="GO:0031048">
    <property type="term" value="P:regulatory ncRNA-mediated heterochromatin formation"/>
    <property type="evidence" value="ECO:0007669"/>
    <property type="project" value="TreeGrafter"/>
</dbReference>
<dbReference type="CDD" id="cd17936">
    <property type="entry name" value="EEXXEc_NFX1"/>
    <property type="match status" value="1"/>
</dbReference>
<evidence type="ECO:0000313" key="3">
    <source>
        <dbReference type="EMBL" id="ETW81269.1"/>
    </source>
</evidence>
<dbReference type="InterPro" id="IPR041679">
    <property type="entry name" value="DNA2/NAM7-like_C"/>
</dbReference>
<dbReference type="Gene3D" id="3.40.50.300">
    <property type="entry name" value="P-loop containing nucleotide triphosphate hydrolases"/>
    <property type="match status" value="3"/>
</dbReference>
<dbReference type="GeneID" id="20676116"/>
<protein>
    <recommendedName>
        <fullName evidence="5">AAA+ ATPase domain-containing protein</fullName>
    </recommendedName>
</protein>
<keyword evidence="4" id="KW-1185">Reference proteome</keyword>
<dbReference type="GO" id="GO:0031380">
    <property type="term" value="C:nuclear RNA-directed RNA polymerase complex"/>
    <property type="evidence" value="ECO:0007669"/>
    <property type="project" value="TreeGrafter"/>
</dbReference>
<feature type="domain" description="DNA2/NAM7 helicase-like C-terminal" evidence="2">
    <location>
        <begin position="809"/>
        <end position="1021"/>
    </location>
</feature>
<feature type="domain" description="DNA2/NAM7 helicase helicase" evidence="1">
    <location>
        <begin position="471"/>
        <end position="791"/>
    </location>
</feature>
<dbReference type="InterPro" id="IPR047187">
    <property type="entry name" value="SF1_C_Upf1"/>
</dbReference>
<dbReference type="InterPro" id="IPR045055">
    <property type="entry name" value="DNA2/NAM7-like"/>
</dbReference>
<organism evidence="3 4">
    <name type="scientific">Heterobasidion irregulare (strain TC 32-1)</name>
    <dbReference type="NCBI Taxonomy" id="747525"/>
    <lineage>
        <taxon>Eukaryota</taxon>
        <taxon>Fungi</taxon>
        <taxon>Dikarya</taxon>
        <taxon>Basidiomycota</taxon>
        <taxon>Agaricomycotina</taxon>
        <taxon>Agaricomycetes</taxon>
        <taxon>Russulales</taxon>
        <taxon>Bondarzewiaceae</taxon>
        <taxon>Heterobasidion</taxon>
        <taxon>Heterobasidion annosum species complex</taxon>
    </lineage>
</organism>
<dbReference type="FunFam" id="3.40.50.300:FF:001660">
    <property type="entry name" value="NF-X1 finger and helicase protein, putative"/>
    <property type="match status" value="1"/>
</dbReference>
<dbReference type="HOGENOM" id="CLU_005405_0_0_1"/>
<dbReference type="Pfam" id="PF13087">
    <property type="entry name" value="AAA_12"/>
    <property type="match status" value="1"/>
</dbReference>
<dbReference type="PANTHER" id="PTHR10887">
    <property type="entry name" value="DNA2/NAM7 HELICASE FAMILY"/>
    <property type="match status" value="1"/>
</dbReference>
<name>W4K683_HETIT</name>